<organism evidence="5 6">
    <name type="scientific">Rugamonas rubra</name>
    <dbReference type="NCBI Taxonomy" id="758825"/>
    <lineage>
        <taxon>Bacteria</taxon>
        <taxon>Pseudomonadati</taxon>
        <taxon>Pseudomonadota</taxon>
        <taxon>Betaproteobacteria</taxon>
        <taxon>Burkholderiales</taxon>
        <taxon>Oxalobacteraceae</taxon>
        <taxon>Telluria group</taxon>
        <taxon>Rugamonas</taxon>
    </lineage>
</organism>
<dbReference type="Proteomes" id="UP000199470">
    <property type="component" value="Unassembled WGS sequence"/>
</dbReference>
<dbReference type="RefSeq" id="WP_093357092.1">
    <property type="nucleotide sequence ID" value="NZ_FOTW01000043.1"/>
</dbReference>
<dbReference type="GO" id="GO:0006260">
    <property type="term" value="P:DNA replication"/>
    <property type="evidence" value="ECO:0007669"/>
    <property type="project" value="InterPro"/>
</dbReference>
<comment type="caution">
    <text evidence="2">Lacks conserved residue(s) required for the propagation of feature annotation.</text>
</comment>
<evidence type="ECO:0000313" key="5">
    <source>
        <dbReference type="EMBL" id="SFM89013.1"/>
    </source>
</evidence>
<dbReference type="InterPro" id="IPR012340">
    <property type="entry name" value="NA-bd_OB-fold"/>
</dbReference>
<sequence>MALPNLHGVARLTADPELKFAASGTAVCTLTLAFNSRRQNRQTGEWEDAGVHFQRAKAFGQVAENIAESLTKGTEVAVSGRLETEQWTNEQGEKRSAAVLLLDSIGPELRRATARVHKVERSTAGQSGDSWGSTPTNSTDEPPF</sequence>
<dbReference type="Gene3D" id="2.40.50.140">
    <property type="entry name" value="Nucleic acid-binding proteins"/>
    <property type="match status" value="1"/>
</dbReference>
<dbReference type="AlphaFoldDB" id="A0A1I4UJX2"/>
<name>A0A1I4UJX2_9BURK</name>
<proteinExistence type="inferred from homology"/>
<gene>
    <name evidence="5" type="ORF">SAMN02982985_05681</name>
</gene>
<evidence type="ECO:0000256" key="4">
    <source>
        <dbReference type="SAM" id="MobiDB-lite"/>
    </source>
</evidence>
<feature type="region of interest" description="Disordered" evidence="4">
    <location>
        <begin position="115"/>
        <end position="144"/>
    </location>
</feature>
<dbReference type="GO" id="GO:0003697">
    <property type="term" value="F:single-stranded DNA binding"/>
    <property type="evidence" value="ECO:0007669"/>
    <property type="project" value="UniProtKB-UniRule"/>
</dbReference>
<evidence type="ECO:0000256" key="1">
    <source>
        <dbReference type="ARBA" id="ARBA00023125"/>
    </source>
</evidence>
<dbReference type="InterPro" id="IPR000424">
    <property type="entry name" value="Primosome_PriB/ssb"/>
</dbReference>
<dbReference type="HAMAP" id="MF_00984">
    <property type="entry name" value="SSB"/>
    <property type="match status" value="1"/>
</dbReference>
<dbReference type="SUPFAM" id="SSF50249">
    <property type="entry name" value="Nucleic acid-binding proteins"/>
    <property type="match status" value="1"/>
</dbReference>
<evidence type="ECO:0000256" key="2">
    <source>
        <dbReference type="HAMAP-Rule" id="MF_00984"/>
    </source>
</evidence>
<dbReference type="PROSITE" id="PS50935">
    <property type="entry name" value="SSB"/>
    <property type="match status" value="1"/>
</dbReference>
<comment type="subunit">
    <text evidence="2">Homotetramer.</text>
</comment>
<keyword evidence="6" id="KW-1185">Reference proteome</keyword>
<dbReference type="NCBIfam" id="TIGR00621">
    <property type="entry name" value="ssb"/>
    <property type="match status" value="1"/>
</dbReference>
<dbReference type="CDD" id="cd04496">
    <property type="entry name" value="SSB_OBF"/>
    <property type="match status" value="1"/>
</dbReference>
<dbReference type="EMBL" id="FOTW01000043">
    <property type="protein sequence ID" value="SFM89013.1"/>
    <property type="molecule type" value="Genomic_DNA"/>
</dbReference>
<dbReference type="InterPro" id="IPR011344">
    <property type="entry name" value="ssDNA-bd"/>
</dbReference>
<protein>
    <recommendedName>
        <fullName evidence="2 3">Single-stranded DNA-binding protein</fullName>
        <shortName evidence="2">SSB</shortName>
    </recommendedName>
</protein>
<evidence type="ECO:0000313" key="6">
    <source>
        <dbReference type="Proteomes" id="UP000199470"/>
    </source>
</evidence>
<reference evidence="5 6" key="1">
    <citation type="submission" date="2016-10" db="EMBL/GenBank/DDBJ databases">
        <authorList>
            <person name="de Groot N.N."/>
        </authorList>
    </citation>
    <scope>NUCLEOTIDE SEQUENCE [LARGE SCALE GENOMIC DNA]</scope>
    <source>
        <strain evidence="5 6">ATCC 43154</strain>
    </source>
</reference>
<keyword evidence="1 2" id="KW-0238">DNA-binding</keyword>
<dbReference type="PIRSF" id="PIRSF002070">
    <property type="entry name" value="SSB"/>
    <property type="match status" value="1"/>
</dbReference>
<accession>A0A1I4UJX2</accession>
<evidence type="ECO:0000256" key="3">
    <source>
        <dbReference type="PIRNR" id="PIRNR002070"/>
    </source>
</evidence>
<dbReference type="SMR" id="A0A1I4UJX2"/>
<dbReference type="OrthoDB" id="9809878at2"/>
<dbReference type="STRING" id="758825.SAMN02982985_05681"/>
<dbReference type="Pfam" id="PF00436">
    <property type="entry name" value="SSB"/>
    <property type="match status" value="1"/>
</dbReference>
<feature type="compositionally biased region" description="Polar residues" evidence="4">
    <location>
        <begin position="123"/>
        <end position="144"/>
    </location>
</feature>